<comment type="caution">
    <text evidence="2">The sequence shown here is derived from an EMBL/GenBank/DDBJ whole genome shotgun (WGS) entry which is preliminary data.</text>
</comment>
<gene>
    <name evidence="2" type="ORF">GCM10025881_25150</name>
</gene>
<name>A0ABQ6KAJ9_9MICO</name>
<dbReference type="Proteomes" id="UP001157034">
    <property type="component" value="Unassembled WGS sequence"/>
</dbReference>
<feature type="region of interest" description="Disordered" evidence="1">
    <location>
        <begin position="29"/>
        <end position="49"/>
    </location>
</feature>
<protein>
    <submittedName>
        <fullName evidence="2">Uncharacterized protein</fullName>
    </submittedName>
</protein>
<evidence type="ECO:0000313" key="3">
    <source>
        <dbReference type="Proteomes" id="UP001157034"/>
    </source>
</evidence>
<organism evidence="2 3">
    <name type="scientific">Pseudolysinimonas kribbensis</name>
    <dbReference type="NCBI Taxonomy" id="433641"/>
    <lineage>
        <taxon>Bacteria</taxon>
        <taxon>Bacillati</taxon>
        <taxon>Actinomycetota</taxon>
        <taxon>Actinomycetes</taxon>
        <taxon>Micrococcales</taxon>
        <taxon>Microbacteriaceae</taxon>
        <taxon>Pseudolysinimonas</taxon>
    </lineage>
</organism>
<accession>A0ABQ6KAJ9</accession>
<sequence>MAPDAREHRELPGAEVDVADLAGRVHAHVGAAGDGHAGRRTGRGEQRGEALLELPCTVRSPGWRAHPEKPVPS</sequence>
<keyword evidence="3" id="KW-1185">Reference proteome</keyword>
<evidence type="ECO:0000313" key="2">
    <source>
        <dbReference type="EMBL" id="GMA95691.1"/>
    </source>
</evidence>
<proteinExistence type="predicted"/>
<reference evidence="3" key="1">
    <citation type="journal article" date="2019" name="Int. J. Syst. Evol. Microbiol.">
        <title>The Global Catalogue of Microorganisms (GCM) 10K type strain sequencing project: providing services to taxonomists for standard genome sequencing and annotation.</title>
        <authorList>
            <consortium name="The Broad Institute Genomics Platform"/>
            <consortium name="The Broad Institute Genome Sequencing Center for Infectious Disease"/>
            <person name="Wu L."/>
            <person name="Ma J."/>
        </authorList>
    </citation>
    <scope>NUCLEOTIDE SEQUENCE [LARGE SCALE GENOMIC DNA]</scope>
    <source>
        <strain evidence="3">NBRC 108894</strain>
    </source>
</reference>
<evidence type="ECO:0000256" key="1">
    <source>
        <dbReference type="SAM" id="MobiDB-lite"/>
    </source>
</evidence>
<dbReference type="EMBL" id="BSVB01000001">
    <property type="protein sequence ID" value="GMA95691.1"/>
    <property type="molecule type" value="Genomic_DNA"/>
</dbReference>